<protein>
    <submittedName>
        <fullName evidence="2">Uncharacterized protein</fullName>
    </submittedName>
</protein>
<proteinExistence type="predicted"/>
<keyword evidence="1" id="KW-0812">Transmembrane</keyword>
<feature type="transmembrane region" description="Helical" evidence="1">
    <location>
        <begin position="30"/>
        <end position="49"/>
    </location>
</feature>
<keyword evidence="1" id="KW-1133">Transmembrane helix</keyword>
<evidence type="ECO:0000313" key="3">
    <source>
        <dbReference type="Proteomes" id="UP000626982"/>
    </source>
</evidence>
<dbReference type="Proteomes" id="UP000626982">
    <property type="component" value="Unassembled WGS sequence"/>
</dbReference>
<accession>A0ABQ2KJK0</accession>
<sequence>MSDPRAEGSVAETDAAEPADPRRWPFAARVVRVVGVGLLLVPIVLDAGWPAGLLREEALGAVTIVLGDWVPNIREVAFVCFLLGLLALLVAPTLGPWTGRGASAVAVRIISPVLLGCTVLAAASAYLGIWLSQESYRVLEPTSGAGCRVVMSGASGGFHGSYRSYGIVRPGEAQVEWVVRSVYADHSTHDTRVSWSDEVARLLPEPGRPPHPKLVSVRFDCRP</sequence>
<feature type="transmembrane region" description="Helical" evidence="1">
    <location>
        <begin position="76"/>
        <end position="97"/>
    </location>
</feature>
<evidence type="ECO:0000256" key="1">
    <source>
        <dbReference type="SAM" id="Phobius"/>
    </source>
</evidence>
<gene>
    <name evidence="2" type="ORF">GCM10010968_17160</name>
</gene>
<organism evidence="2 3">
    <name type="scientific">Agrococcus terreus</name>
    <dbReference type="NCBI Taxonomy" id="574649"/>
    <lineage>
        <taxon>Bacteria</taxon>
        <taxon>Bacillati</taxon>
        <taxon>Actinomycetota</taxon>
        <taxon>Actinomycetes</taxon>
        <taxon>Micrococcales</taxon>
        <taxon>Microbacteriaceae</taxon>
        <taxon>Agrococcus</taxon>
    </lineage>
</organism>
<comment type="caution">
    <text evidence="2">The sequence shown here is derived from an EMBL/GenBank/DDBJ whole genome shotgun (WGS) entry which is preliminary data.</text>
</comment>
<dbReference type="EMBL" id="BMLM01000001">
    <property type="protein sequence ID" value="GGN84889.1"/>
    <property type="molecule type" value="Genomic_DNA"/>
</dbReference>
<dbReference type="RefSeq" id="WP_188717752.1">
    <property type="nucleotide sequence ID" value="NZ_BAABBD010000002.1"/>
</dbReference>
<keyword evidence="3" id="KW-1185">Reference proteome</keyword>
<feature type="transmembrane region" description="Helical" evidence="1">
    <location>
        <begin position="109"/>
        <end position="131"/>
    </location>
</feature>
<reference evidence="3" key="1">
    <citation type="journal article" date="2019" name="Int. J. Syst. Evol. Microbiol.">
        <title>The Global Catalogue of Microorganisms (GCM) 10K type strain sequencing project: providing services to taxonomists for standard genome sequencing and annotation.</title>
        <authorList>
            <consortium name="The Broad Institute Genomics Platform"/>
            <consortium name="The Broad Institute Genome Sequencing Center for Infectious Disease"/>
            <person name="Wu L."/>
            <person name="Ma J."/>
        </authorList>
    </citation>
    <scope>NUCLEOTIDE SEQUENCE [LARGE SCALE GENOMIC DNA]</scope>
    <source>
        <strain evidence="3">CGMCC 1.6960</strain>
    </source>
</reference>
<name>A0ABQ2KJK0_9MICO</name>
<evidence type="ECO:0000313" key="2">
    <source>
        <dbReference type="EMBL" id="GGN84889.1"/>
    </source>
</evidence>
<keyword evidence="1" id="KW-0472">Membrane</keyword>